<feature type="domain" description="Xylanolytic transcriptional activator regulatory" evidence="6">
    <location>
        <begin position="140"/>
        <end position="292"/>
    </location>
</feature>
<dbReference type="GO" id="GO:0003677">
    <property type="term" value="F:DNA binding"/>
    <property type="evidence" value="ECO:0007669"/>
    <property type="project" value="InterPro"/>
</dbReference>
<dbReference type="GO" id="GO:0008270">
    <property type="term" value="F:zinc ion binding"/>
    <property type="evidence" value="ECO:0007669"/>
    <property type="project" value="InterPro"/>
</dbReference>
<dbReference type="CDD" id="cd12148">
    <property type="entry name" value="fungal_TF_MHR"/>
    <property type="match status" value="1"/>
</dbReference>
<evidence type="ECO:0000259" key="6">
    <source>
        <dbReference type="Pfam" id="PF04082"/>
    </source>
</evidence>
<dbReference type="AlphaFoldDB" id="A0A3E2GYS3"/>
<comment type="subcellular location">
    <subcellularLocation>
        <location evidence="1">Nucleus</location>
    </subcellularLocation>
</comment>
<dbReference type="PANTHER" id="PTHR47338:SF20">
    <property type="entry name" value="ZN(II)2CYS6 TRANSCRIPTION FACTOR (EUROFUNG)"/>
    <property type="match status" value="1"/>
</dbReference>
<accession>A0A3E2GYS3</accession>
<dbReference type="GO" id="GO:0000981">
    <property type="term" value="F:DNA-binding transcription factor activity, RNA polymerase II-specific"/>
    <property type="evidence" value="ECO:0007669"/>
    <property type="project" value="InterPro"/>
</dbReference>
<evidence type="ECO:0000256" key="5">
    <source>
        <dbReference type="ARBA" id="ARBA00023242"/>
    </source>
</evidence>
<protein>
    <recommendedName>
        <fullName evidence="6">Xylanolytic transcriptional activator regulatory domain-containing protein</fullName>
    </recommendedName>
</protein>
<evidence type="ECO:0000313" key="8">
    <source>
        <dbReference type="Proteomes" id="UP000258309"/>
    </source>
</evidence>
<sequence>MPLSMMHRADRLAGLPLLAKRTLTWVVRSPPEPNYIIQIQTTSNPFIIRAACHYPQKAPGADLENLDRDSLISTIQRLERTLDEDRRMSENYDTPSPFPIAFFLDPEFLTLIAHSALYSHRPAPLMVMEYIGSDVADLCQLYFLTIHQWFPFIIKKRLLQNLARFEHNHEADIALLLLCMKLLSTPPCTDTPGSREYFSARSLKASLDGAGMISLPLLQATTLLALYEISHGILPAGYLTVGLAARIGIMMGLHCSRNATQLLKLPDTLTLREEERRTWWTILILERYINLGPRGLALATPEPCQGHLLPITDGQWDKGEIGGNEPLYTTRFSSPGISQFGRTAQAAHVLGKVLYHRAGYSQEDRMTRLEEALQLHHTLSALDNHIIQAQRTSSEEQPFHCSIDLAICCSARMTLYNIYGCNEPADLHFGSQSRYAEESEMQTIALGNITQVASERVVDLAQGVLQSGEDGLITSSPLLIECIYHAATECQWFIREGMGQSIEQSYRTLADTLRLLTRTTKLISSPENPVKFSIAARITDITALLMFKKLVEIPYPIATIWSSSTAGSSVGSGCQGVILKPYLILRRADKAIIGAKQDCFVLRVTFTGDAARDSSPECNVKTEGHHKYTGKKIGYAIDAQMTVCGQTLVPRMNTPRDMSVTIHSANTIPYDSTSLGVKLEFTTLPNLAIHNVTASARLSQLNRIRDLKDSPLSISLNCETGEEWQDGVRHGVGGVEHRN</sequence>
<evidence type="ECO:0000256" key="4">
    <source>
        <dbReference type="ARBA" id="ARBA00023163"/>
    </source>
</evidence>
<evidence type="ECO:0000256" key="2">
    <source>
        <dbReference type="ARBA" id="ARBA00022723"/>
    </source>
</evidence>
<dbReference type="InterPro" id="IPR050815">
    <property type="entry name" value="TF_fung"/>
</dbReference>
<keyword evidence="2" id="KW-0479">Metal-binding</keyword>
<evidence type="ECO:0000313" key="7">
    <source>
        <dbReference type="EMBL" id="RFU26305.1"/>
    </source>
</evidence>
<dbReference type="PANTHER" id="PTHR47338">
    <property type="entry name" value="ZN(II)2CYS6 TRANSCRIPTION FACTOR (EUROFUNG)-RELATED"/>
    <property type="match status" value="1"/>
</dbReference>
<dbReference type="STRING" id="5539.A0A3E2GYS3"/>
<evidence type="ECO:0000256" key="3">
    <source>
        <dbReference type="ARBA" id="ARBA00023015"/>
    </source>
</evidence>
<gene>
    <name evidence="7" type="ORF">B7463_g10029</name>
</gene>
<dbReference type="InterPro" id="IPR007219">
    <property type="entry name" value="XnlR_reg_dom"/>
</dbReference>
<feature type="non-terminal residue" evidence="7">
    <location>
        <position position="1"/>
    </location>
</feature>
<dbReference type="GO" id="GO:0005634">
    <property type="term" value="C:nucleus"/>
    <property type="evidence" value="ECO:0007669"/>
    <property type="project" value="UniProtKB-SubCell"/>
</dbReference>
<reference evidence="7 8" key="1">
    <citation type="submission" date="2018-05" db="EMBL/GenBank/DDBJ databases">
        <title>Draft genome sequence of Scytalidium lignicola DSM 105466, a ubiquitous saprotrophic fungus.</title>
        <authorList>
            <person name="Buettner E."/>
            <person name="Gebauer A.M."/>
            <person name="Hofrichter M."/>
            <person name="Liers C."/>
            <person name="Kellner H."/>
        </authorList>
    </citation>
    <scope>NUCLEOTIDE SEQUENCE [LARGE SCALE GENOMIC DNA]</scope>
    <source>
        <strain evidence="7 8">DSM 105466</strain>
    </source>
</reference>
<feature type="non-terminal residue" evidence="7">
    <location>
        <position position="739"/>
    </location>
</feature>
<keyword evidence="3" id="KW-0805">Transcription regulation</keyword>
<keyword evidence="8" id="KW-1185">Reference proteome</keyword>
<organism evidence="7 8">
    <name type="scientific">Scytalidium lignicola</name>
    <name type="common">Hyphomycete</name>
    <dbReference type="NCBI Taxonomy" id="5539"/>
    <lineage>
        <taxon>Eukaryota</taxon>
        <taxon>Fungi</taxon>
        <taxon>Dikarya</taxon>
        <taxon>Ascomycota</taxon>
        <taxon>Pezizomycotina</taxon>
        <taxon>Leotiomycetes</taxon>
        <taxon>Leotiomycetes incertae sedis</taxon>
        <taxon>Scytalidium</taxon>
    </lineage>
</organism>
<keyword evidence="5" id="KW-0539">Nucleus</keyword>
<dbReference type="Pfam" id="PF04082">
    <property type="entry name" value="Fungal_trans"/>
    <property type="match status" value="1"/>
</dbReference>
<dbReference type="EMBL" id="NCSJ02000270">
    <property type="protein sequence ID" value="RFU26305.1"/>
    <property type="molecule type" value="Genomic_DNA"/>
</dbReference>
<evidence type="ECO:0000256" key="1">
    <source>
        <dbReference type="ARBA" id="ARBA00004123"/>
    </source>
</evidence>
<dbReference type="GO" id="GO:0006351">
    <property type="term" value="P:DNA-templated transcription"/>
    <property type="evidence" value="ECO:0007669"/>
    <property type="project" value="InterPro"/>
</dbReference>
<name>A0A3E2GYS3_SCYLI</name>
<proteinExistence type="predicted"/>
<dbReference type="OrthoDB" id="3862662at2759"/>
<keyword evidence="4" id="KW-0804">Transcription</keyword>
<comment type="caution">
    <text evidence="7">The sequence shown here is derived from an EMBL/GenBank/DDBJ whole genome shotgun (WGS) entry which is preliminary data.</text>
</comment>
<dbReference type="Proteomes" id="UP000258309">
    <property type="component" value="Unassembled WGS sequence"/>
</dbReference>